<evidence type="ECO:0000256" key="2">
    <source>
        <dbReference type="HAMAP-Rule" id="MF_01940"/>
    </source>
</evidence>
<sequence>MRVFLAIEFSDEVKNYLSTVQNTVKIGCKKGNFTLYDHFHLTLRFIGDTDEKGIDHLCDLIDHVSKEFGPFSIRLSDIGSFNKGRKEIVWVGVGDGVIELEQLVNCIEAQIESFGFPRERRKYRPHITIARQVEFKELTVLNQVPVYKEEIKVDTISLMQSHRKNGKLVYTPLYKKTLIENRTSN</sequence>
<dbReference type="Pfam" id="PF13563">
    <property type="entry name" value="2_5_RNA_ligase2"/>
    <property type="match status" value="1"/>
</dbReference>
<dbReference type="NCBIfam" id="TIGR02258">
    <property type="entry name" value="2_5_ligase"/>
    <property type="match status" value="1"/>
</dbReference>
<protein>
    <recommendedName>
        <fullName evidence="2">RNA 2',3'-cyclic phosphodiesterase</fullName>
        <shortName evidence="2">RNA 2',3'-CPDase</shortName>
        <ecNumber evidence="2">3.1.4.58</ecNumber>
    </recommendedName>
</protein>
<keyword evidence="4" id="KW-1185">Reference proteome</keyword>
<dbReference type="EC" id="3.1.4.58" evidence="2"/>
<reference evidence="3 4" key="1">
    <citation type="journal article" date="2011" name="J. Bacteriol.">
        <title>Genome sequence of Haloplasma contractile, an unusual contractile bacterium from a deep-sea anoxic brine lake.</title>
        <authorList>
            <person name="Antunes A."/>
            <person name="Alam I."/>
            <person name="El Dorry H."/>
            <person name="Siam R."/>
            <person name="Robertson A."/>
            <person name="Bajic V.B."/>
            <person name="Stingl U."/>
        </authorList>
    </citation>
    <scope>NUCLEOTIDE SEQUENCE [LARGE SCALE GENOMIC DNA]</scope>
    <source>
        <strain evidence="3 4">SSD-17B</strain>
    </source>
</reference>
<dbReference type="Proteomes" id="UP000005707">
    <property type="component" value="Unassembled WGS sequence"/>
</dbReference>
<dbReference type="GO" id="GO:0004113">
    <property type="term" value="F:2',3'-cyclic-nucleotide 3'-phosphodiesterase activity"/>
    <property type="evidence" value="ECO:0007669"/>
    <property type="project" value="InterPro"/>
</dbReference>
<feature type="short sequence motif" description="HXTX 2" evidence="2">
    <location>
        <begin position="126"/>
        <end position="129"/>
    </location>
</feature>
<dbReference type="PANTHER" id="PTHR35561:SF1">
    <property type="entry name" value="RNA 2',3'-CYCLIC PHOSPHODIESTERASE"/>
    <property type="match status" value="1"/>
</dbReference>
<comment type="catalytic activity">
    <reaction evidence="2">
        <text>a 3'-end 2',3'-cyclophospho-ribonucleotide-RNA + H2O = a 3'-end 2'-phospho-ribonucleotide-RNA + H(+)</text>
        <dbReference type="Rhea" id="RHEA:11828"/>
        <dbReference type="Rhea" id="RHEA-COMP:10464"/>
        <dbReference type="Rhea" id="RHEA-COMP:17353"/>
        <dbReference type="ChEBI" id="CHEBI:15377"/>
        <dbReference type="ChEBI" id="CHEBI:15378"/>
        <dbReference type="ChEBI" id="CHEBI:83064"/>
        <dbReference type="ChEBI" id="CHEBI:173113"/>
        <dbReference type="EC" id="3.1.4.58"/>
    </reaction>
</comment>
<dbReference type="eggNOG" id="COG1514">
    <property type="taxonomic scope" value="Bacteria"/>
</dbReference>
<keyword evidence="1 2" id="KW-0378">Hydrolase</keyword>
<dbReference type="SUPFAM" id="SSF55144">
    <property type="entry name" value="LigT-like"/>
    <property type="match status" value="1"/>
</dbReference>
<dbReference type="AlphaFoldDB" id="U2FJ85"/>
<dbReference type="PANTHER" id="PTHR35561">
    <property type="entry name" value="RNA 2',3'-CYCLIC PHOSPHODIESTERASE"/>
    <property type="match status" value="1"/>
</dbReference>
<dbReference type="FunCoup" id="U2FJ85">
    <property type="interactions" value="26"/>
</dbReference>
<proteinExistence type="inferred from homology"/>
<keyword evidence="3" id="KW-0436">Ligase</keyword>
<dbReference type="RefSeq" id="WP_021031048.1">
    <property type="nucleotide sequence ID" value="NZ_AFNU02000003.1"/>
</dbReference>
<organism evidence="3 4">
    <name type="scientific">Haloplasma contractile SSD-17B</name>
    <dbReference type="NCBI Taxonomy" id="1033810"/>
    <lineage>
        <taxon>Bacteria</taxon>
        <taxon>Bacillati</taxon>
        <taxon>Mycoplasmatota</taxon>
        <taxon>Mollicutes</taxon>
        <taxon>Haloplasmatales</taxon>
        <taxon>Haloplasmataceae</taxon>
        <taxon>Haloplasma</taxon>
    </lineage>
</organism>
<gene>
    <name evidence="3" type="primary">ligT</name>
    <name evidence="3" type="ORF">HLPCO_001255</name>
</gene>
<dbReference type="InterPro" id="IPR009097">
    <property type="entry name" value="Cyclic_Pdiesterase"/>
</dbReference>
<evidence type="ECO:0000256" key="1">
    <source>
        <dbReference type="ARBA" id="ARBA00022801"/>
    </source>
</evidence>
<dbReference type="GO" id="GO:0008664">
    <property type="term" value="F:RNA 2',3'-cyclic 3'-phosphodiesterase activity"/>
    <property type="evidence" value="ECO:0007669"/>
    <property type="project" value="UniProtKB-EC"/>
</dbReference>
<dbReference type="Gene3D" id="3.90.1140.10">
    <property type="entry name" value="Cyclic phosphodiesterase"/>
    <property type="match status" value="1"/>
</dbReference>
<evidence type="ECO:0000313" key="3">
    <source>
        <dbReference type="EMBL" id="ERJ12915.1"/>
    </source>
</evidence>
<dbReference type="GO" id="GO:0016874">
    <property type="term" value="F:ligase activity"/>
    <property type="evidence" value="ECO:0007669"/>
    <property type="project" value="UniProtKB-KW"/>
</dbReference>
<comment type="function">
    <text evidence="2">Hydrolyzes RNA 2',3'-cyclic phosphodiester to an RNA 2'-phosphomonoester.</text>
</comment>
<accession>U2FJ85</accession>
<dbReference type="InParanoid" id="U2FJ85"/>
<dbReference type="STRING" id="1033810.HLPCO_001255"/>
<comment type="caution">
    <text evidence="3">The sequence shown here is derived from an EMBL/GenBank/DDBJ whole genome shotgun (WGS) entry which is preliminary data.</text>
</comment>
<dbReference type="HAMAP" id="MF_01940">
    <property type="entry name" value="RNA_CPDase"/>
    <property type="match status" value="1"/>
</dbReference>
<dbReference type="EMBL" id="AFNU02000003">
    <property type="protein sequence ID" value="ERJ12915.1"/>
    <property type="molecule type" value="Genomic_DNA"/>
</dbReference>
<evidence type="ECO:0000313" key="4">
    <source>
        <dbReference type="Proteomes" id="UP000005707"/>
    </source>
</evidence>
<feature type="active site" description="Proton acceptor" evidence="2">
    <location>
        <position position="126"/>
    </location>
</feature>
<feature type="short sequence motif" description="HXTX 1" evidence="2">
    <location>
        <begin position="40"/>
        <end position="43"/>
    </location>
</feature>
<feature type="active site" description="Proton donor" evidence="2">
    <location>
        <position position="40"/>
    </location>
</feature>
<dbReference type="OrthoDB" id="9789350at2"/>
<reference evidence="3 4" key="2">
    <citation type="journal article" date="2013" name="PLoS ONE">
        <title>INDIGO - INtegrated Data Warehouse of MIcrobial GenOmes with Examples from the Red Sea Extremophiles.</title>
        <authorList>
            <person name="Alam I."/>
            <person name="Antunes A."/>
            <person name="Kamau A.A."/>
            <person name="Ba Alawi W."/>
            <person name="Kalkatawi M."/>
            <person name="Stingl U."/>
            <person name="Bajic V.B."/>
        </authorList>
    </citation>
    <scope>NUCLEOTIDE SEQUENCE [LARGE SCALE GENOMIC DNA]</scope>
    <source>
        <strain evidence="3 4">SSD-17B</strain>
    </source>
</reference>
<comment type="similarity">
    <text evidence="2">Belongs to the 2H phosphoesterase superfamily. ThpR family.</text>
</comment>
<dbReference type="InterPro" id="IPR004175">
    <property type="entry name" value="RNA_CPDase"/>
</dbReference>
<name>U2FJ85_9MOLU</name>